<keyword evidence="5 6" id="KW-0472">Membrane</keyword>
<dbReference type="SUPFAM" id="SSF55008">
    <property type="entry name" value="HMA, heavy metal-associated domain"/>
    <property type="match status" value="1"/>
</dbReference>
<keyword evidence="4 6" id="KW-1133">Transmembrane helix</keyword>
<dbReference type="GO" id="GO:0046872">
    <property type="term" value="F:metal ion binding"/>
    <property type="evidence" value="ECO:0007669"/>
    <property type="project" value="UniProtKB-KW"/>
</dbReference>
<keyword evidence="2 6" id="KW-0812">Transmembrane</keyword>
<keyword evidence="9" id="KW-1185">Reference proteome</keyword>
<dbReference type="Pfam" id="PF07291">
    <property type="entry name" value="MauE"/>
    <property type="match status" value="1"/>
</dbReference>
<dbReference type="InterPro" id="IPR006121">
    <property type="entry name" value="HMA_dom"/>
</dbReference>
<evidence type="ECO:0000313" key="8">
    <source>
        <dbReference type="EMBL" id="QIE59373.1"/>
    </source>
</evidence>
<evidence type="ECO:0000256" key="2">
    <source>
        <dbReference type="ARBA" id="ARBA00022692"/>
    </source>
</evidence>
<dbReference type="CDD" id="cd00371">
    <property type="entry name" value="HMA"/>
    <property type="match status" value="1"/>
</dbReference>
<dbReference type="EMBL" id="CP049057">
    <property type="protein sequence ID" value="QIE59373.1"/>
    <property type="molecule type" value="Genomic_DNA"/>
</dbReference>
<dbReference type="Pfam" id="PF00403">
    <property type="entry name" value="HMA"/>
    <property type="match status" value="1"/>
</dbReference>
<feature type="transmembrane region" description="Helical" evidence="6">
    <location>
        <begin position="179"/>
        <end position="200"/>
    </location>
</feature>
<evidence type="ECO:0000256" key="6">
    <source>
        <dbReference type="SAM" id="Phobius"/>
    </source>
</evidence>
<name>A0A6G6GLT8_9FLAO</name>
<feature type="transmembrane region" description="Helical" evidence="6">
    <location>
        <begin position="221"/>
        <end position="240"/>
    </location>
</feature>
<dbReference type="InterPro" id="IPR017969">
    <property type="entry name" value="Heavy-metal-associated_CS"/>
</dbReference>
<keyword evidence="3" id="KW-0479">Metal-binding</keyword>
<evidence type="ECO:0000256" key="4">
    <source>
        <dbReference type="ARBA" id="ARBA00022989"/>
    </source>
</evidence>
<dbReference type="InterPro" id="IPR009908">
    <property type="entry name" value="Methylamine_util_MauE"/>
</dbReference>
<dbReference type="KEGG" id="mgel:G5B37_07285"/>
<dbReference type="Proteomes" id="UP000505306">
    <property type="component" value="Chromosome"/>
</dbReference>
<dbReference type="PROSITE" id="PS01047">
    <property type="entry name" value="HMA_1"/>
    <property type="match status" value="1"/>
</dbReference>
<dbReference type="Gene3D" id="3.30.70.100">
    <property type="match status" value="1"/>
</dbReference>
<dbReference type="GO" id="GO:0016020">
    <property type="term" value="C:membrane"/>
    <property type="evidence" value="ECO:0007669"/>
    <property type="project" value="UniProtKB-SubCell"/>
</dbReference>
<dbReference type="AlphaFoldDB" id="A0A6G6GLT8"/>
<proteinExistence type="predicted"/>
<gene>
    <name evidence="8" type="ORF">G5B37_07285</name>
</gene>
<dbReference type="InterPro" id="IPR036163">
    <property type="entry name" value="HMA_dom_sf"/>
</dbReference>
<protein>
    <submittedName>
        <fullName evidence="8">Heavy metal transporter</fullName>
    </submittedName>
</protein>
<feature type="transmembrane region" description="Helical" evidence="6">
    <location>
        <begin position="92"/>
        <end position="110"/>
    </location>
</feature>
<dbReference type="GO" id="GO:0030416">
    <property type="term" value="P:methylamine metabolic process"/>
    <property type="evidence" value="ECO:0007669"/>
    <property type="project" value="InterPro"/>
</dbReference>
<dbReference type="RefSeq" id="WP_164679388.1">
    <property type="nucleotide sequence ID" value="NZ_CP049057.1"/>
</dbReference>
<sequence>MKHTYSVTGMTCGNCKASVKEHLLEIPNVTDVAVSLENAEATIIATDDIDTSTLKKALPSKYNISEKNIFDGQQRISETKTEKSKLQQLKPLFLIFTFIILIDGAINYPVFNAKDLMLDFMGLFFMVFSLFKLFDLKGFANSFSMYDPLAKMLPPYGYIYPFIEVILGVLLLMRVEVSVLLIVTLVVLIITTIGVTRSLVSKNTIQCACLGTVLDLPMTEATFIENTLMIVMALLMIFSWI</sequence>
<feature type="transmembrane region" description="Helical" evidence="6">
    <location>
        <begin position="116"/>
        <end position="134"/>
    </location>
</feature>
<feature type="transmembrane region" description="Helical" evidence="6">
    <location>
        <begin position="155"/>
        <end position="173"/>
    </location>
</feature>
<accession>A0A6G6GLT8</accession>
<dbReference type="PROSITE" id="PS50846">
    <property type="entry name" value="HMA_2"/>
    <property type="match status" value="1"/>
</dbReference>
<evidence type="ECO:0000259" key="7">
    <source>
        <dbReference type="PROSITE" id="PS50846"/>
    </source>
</evidence>
<evidence type="ECO:0000313" key="9">
    <source>
        <dbReference type="Proteomes" id="UP000505306"/>
    </source>
</evidence>
<evidence type="ECO:0000256" key="5">
    <source>
        <dbReference type="ARBA" id="ARBA00023136"/>
    </source>
</evidence>
<evidence type="ECO:0000256" key="1">
    <source>
        <dbReference type="ARBA" id="ARBA00004141"/>
    </source>
</evidence>
<feature type="domain" description="HMA" evidence="7">
    <location>
        <begin position="1"/>
        <end position="66"/>
    </location>
</feature>
<comment type="subcellular location">
    <subcellularLocation>
        <location evidence="1">Membrane</location>
        <topology evidence="1">Multi-pass membrane protein</topology>
    </subcellularLocation>
</comment>
<organism evidence="8 9">
    <name type="scientific">Rasiella rasia</name>
    <dbReference type="NCBI Taxonomy" id="2744027"/>
    <lineage>
        <taxon>Bacteria</taxon>
        <taxon>Pseudomonadati</taxon>
        <taxon>Bacteroidota</taxon>
        <taxon>Flavobacteriia</taxon>
        <taxon>Flavobacteriales</taxon>
        <taxon>Flavobacteriaceae</taxon>
        <taxon>Rasiella</taxon>
    </lineage>
</organism>
<reference evidence="8 9" key="1">
    <citation type="submission" date="2020-02" db="EMBL/GenBank/DDBJ databases">
        <title>Complete genome sequence of Flavobacteriaceae bacterium.</title>
        <authorList>
            <person name="Kim S.-J."/>
            <person name="Kim Y.-S."/>
            <person name="Kim K.-H."/>
        </authorList>
    </citation>
    <scope>NUCLEOTIDE SEQUENCE [LARGE SCALE GENOMIC DNA]</scope>
    <source>
        <strain evidence="8 9">RR4-40</strain>
    </source>
</reference>
<evidence type="ECO:0000256" key="3">
    <source>
        <dbReference type="ARBA" id="ARBA00022723"/>
    </source>
</evidence>